<dbReference type="AlphaFoldDB" id="A0A4Q1JIW2"/>
<name>A0A4Q1JIW2_9BACT</name>
<dbReference type="Proteomes" id="UP000289703">
    <property type="component" value="Unassembled WGS sequence"/>
</dbReference>
<dbReference type="OrthoDB" id="1122902at2"/>
<proteinExistence type="predicted"/>
<protein>
    <submittedName>
        <fullName evidence="1">Uncharacterized protein</fullName>
    </submittedName>
</protein>
<accession>A0A4Q1JIW2</accession>
<dbReference type="EMBL" id="SAXA01000014">
    <property type="protein sequence ID" value="RXQ89836.1"/>
    <property type="molecule type" value="Genomic_DNA"/>
</dbReference>
<reference evidence="1 2" key="1">
    <citation type="submission" date="2019-01" db="EMBL/GenBank/DDBJ databases">
        <title>Ancylomarina salipaludis sp. nov., isolated from a salt marsh.</title>
        <authorList>
            <person name="Yoon J.-H."/>
        </authorList>
    </citation>
    <scope>NUCLEOTIDE SEQUENCE [LARGE SCALE GENOMIC DNA]</scope>
    <source>
        <strain evidence="1 2">SHSM-M15</strain>
    </source>
</reference>
<keyword evidence="2" id="KW-1185">Reference proteome</keyword>
<comment type="caution">
    <text evidence="1">The sequence shown here is derived from an EMBL/GenBank/DDBJ whole genome shotgun (WGS) entry which is preliminary data.</text>
</comment>
<evidence type="ECO:0000313" key="2">
    <source>
        <dbReference type="Proteomes" id="UP000289703"/>
    </source>
</evidence>
<evidence type="ECO:0000313" key="1">
    <source>
        <dbReference type="EMBL" id="RXQ89836.1"/>
    </source>
</evidence>
<dbReference type="RefSeq" id="WP_129255257.1">
    <property type="nucleotide sequence ID" value="NZ_SAXA01000014.1"/>
</dbReference>
<organism evidence="1 2">
    <name type="scientific">Ancylomarina salipaludis</name>
    <dbReference type="NCBI Taxonomy" id="2501299"/>
    <lineage>
        <taxon>Bacteria</taxon>
        <taxon>Pseudomonadati</taxon>
        <taxon>Bacteroidota</taxon>
        <taxon>Bacteroidia</taxon>
        <taxon>Marinilabiliales</taxon>
        <taxon>Marinifilaceae</taxon>
        <taxon>Ancylomarina</taxon>
    </lineage>
</organism>
<gene>
    <name evidence="1" type="ORF">EO244_13720</name>
</gene>
<sequence>MRSNVIKFGKPVLTNEIESNSINTSQKQSLHKMILDKLSGILNQDIDKGLRLIEQLISKEEMDVFRSELELKFSSKQTTEYQTVNYNRRLKTLRSCFEGLSADSIL</sequence>